<protein>
    <submittedName>
        <fullName evidence="2">Uncharacterized protein</fullName>
    </submittedName>
</protein>
<organism evidence="2 3">
    <name type="scientific">Vitrella brassicaformis (strain CCMP3155)</name>
    <dbReference type="NCBI Taxonomy" id="1169540"/>
    <lineage>
        <taxon>Eukaryota</taxon>
        <taxon>Sar</taxon>
        <taxon>Alveolata</taxon>
        <taxon>Colpodellida</taxon>
        <taxon>Vitrellaceae</taxon>
        <taxon>Vitrella</taxon>
    </lineage>
</organism>
<feature type="chain" id="PRO_5005187329" evidence="1">
    <location>
        <begin position="18"/>
        <end position="347"/>
    </location>
</feature>
<keyword evidence="3" id="KW-1185">Reference proteome</keyword>
<gene>
    <name evidence="2" type="ORF">Vbra_11865</name>
</gene>
<feature type="signal peptide" evidence="1">
    <location>
        <begin position="1"/>
        <end position="17"/>
    </location>
</feature>
<dbReference type="AlphaFoldDB" id="A0A0G4EHD1"/>
<reference evidence="2 3" key="1">
    <citation type="submission" date="2014-11" db="EMBL/GenBank/DDBJ databases">
        <authorList>
            <person name="Zhu J."/>
            <person name="Qi W."/>
            <person name="Song R."/>
        </authorList>
    </citation>
    <scope>NUCLEOTIDE SEQUENCE [LARGE SCALE GENOMIC DNA]</scope>
</reference>
<name>A0A0G4EHD1_VITBC</name>
<dbReference type="InParanoid" id="A0A0G4EHD1"/>
<evidence type="ECO:0000313" key="3">
    <source>
        <dbReference type="Proteomes" id="UP000041254"/>
    </source>
</evidence>
<evidence type="ECO:0000313" key="2">
    <source>
        <dbReference type="EMBL" id="CEL95435.1"/>
    </source>
</evidence>
<dbReference type="VEuPathDB" id="CryptoDB:Vbra_11865"/>
<proteinExistence type="predicted"/>
<keyword evidence="1" id="KW-0732">Signal</keyword>
<dbReference type="Proteomes" id="UP000041254">
    <property type="component" value="Unassembled WGS sequence"/>
</dbReference>
<sequence length="347" mass="38416">MLVAVLIIAAVLPSSSGHALWVPSNGTEADTDNNMCMAGAFDQKLATVESDVQSDDSECCCVTDDWREDMPCDARRHCERNDGKLIPGSCAETAKEAKEKKWQDTHGSNPHCCVLASEAAWKGAMRIILGWTFPAFHGDDWEEQKRQHEYKKLVEGVGQGGFSASCYRIHSDSLTACKAETMHMKSQGLFLSNQFLKMPPLEQMKRAKESCDVWPCREKKTLRLEHPLVKDLTPRKLTDLKRIAPDTRYSCAADATPCQIDGRCQEGLVCVSSRAPQDVEGVAYILSDSSERDKRQPCIHSRIAWLSGLAKSTRAEAANLDTTGIVRNSALFKGCLCCKDTQAGNRR</sequence>
<evidence type="ECO:0000256" key="1">
    <source>
        <dbReference type="SAM" id="SignalP"/>
    </source>
</evidence>
<accession>A0A0G4EHD1</accession>
<dbReference type="EMBL" id="CDMY01000227">
    <property type="protein sequence ID" value="CEL95435.1"/>
    <property type="molecule type" value="Genomic_DNA"/>
</dbReference>